<evidence type="ECO:0000313" key="1">
    <source>
        <dbReference type="EMBL" id="DAF44444.1"/>
    </source>
</evidence>
<dbReference type="EMBL" id="BK032511">
    <property type="protein sequence ID" value="DAF44444.1"/>
    <property type="molecule type" value="Genomic_DNA"/>
</dbReference>
<accession>A0A8S5S082</accession>
<organism evidence="1">
    <name type="scientific">Podoviridae sp. ct8Lf7</name>
    <dbReference type="NCBI Taxonomy" id="2827723"/>
    <lineage>
        <taxon>Viruses</taxon>
        <taxon>Duplodnaviria</taxon>
        <taxon>Heunggongvirae</taxon>
        <taxon>Uroviricota</taxon>
        <taxon>Caudoviricetes</taxon>
    </lineage>
</organism>
<protein>
    <submittedName>
        <fullName evidence="1">Uncharacterized protein</fullName>
    </submittedName>
</protein>
<name>A0A8S5S082_9CAUD</name>
<reference evidence="1" key="1">
    <citation type="journal article" date="2021" name="Proc. Natl. Acad. Sci. U.S.A.">
        <title>A Catalog of Tens of Thousands of Viruses from Human Metagenomes Reveals Hidden Associations with Chronic Diseases.</title>
        <authorList>
            <person name="Tisza M.J."/>
            <person name="Buck C.B."/>
        </authorList>
    </citation>
    <scope>NUCLEOTIDE SEQUENCE</scope>
    <source>
        <strain evidence="1">Ct8Lf7</strain>
    </source>
</reference>
<proteinExistence type="predicted"/>
<sequence>MKIGYGEDGKNYPVELNGSGQMYVNVPWTDNNTTYTAGTNLTLNGNKFSVKVGSTNAGNRVVGTA</sequence>